<proteinExistence type="predicted"/>
<organism evidence="1 2">
    <name type="scientific">Cinara cedri</name>
    <dbReference type="NCBI Taxonomy" id="506608"/>
    <lineage>
        <taxon>Eukaryota</taxon>
        <taxon>Metazoa</taxon>
        <taxon>Ecdysozoa</taxon>
        <taxon>Arthropoda</taxon>
        <taxon>Hexapoda</taxon>
        <taxon>Insecta</taxon>
        <taxon>Pterygota</taxon>
        <taxon>Neoptera</taxon>
        <taxon>Paraneoptera</taxon>
        <taxon>Hemiptera</taxon>
        <taxon>Sternorrhyncha</taxon>
        <taxon>Aphidomorpha</taxon>
        <taxon>Aphidoidea</taxon>
        <taxon>Aphididae</taxon>
        <taxon>Lachninae</taxon>
        <taxon>Cinara</taxon>
    </lineage>
</organism>
<name>A0A5E4NLF3_9HEMI</name>
<dbReference type="AlphaFoldDB" id="A0A5E4NLF3"/>
<evidence type="ECO:0000313" key="2">
    <source>
        <dbReference type="Proteomes" id="UP000325440"/>
    </source>
</evidence>
<dbReference type="Proteomes" id="UP000325440">
    <property type="component" value="Unassembled WGS sequence"/>
</dbReference>
<dbReference type="EMBL" id="CABPRJ010001945">
    <property type="protein sequence ID" value="VVC42320.1"/>
    <property type="molecule type" value="Genomic_DNA"/>
</dbReference>
<protein>
    <submittedName>
        <fullName evidence="1">Uncharacterized protein</fullName>
    </submittedName>
</protein>
<reference evidence="1 2" key="1">
    <citation type="submission" date="2019-08" db="EMBL/GenBank/DDBJ databases">
        <authorList>
            <person name="Alioto T."/>
            <person name="Alioto T."/>
            <person name="Gomez Garrido J."/>
        </authorList>
    </citation>
    <scope>NUCLEOTIDE SEQUENCE [LARGE SCALE GENOMIC DNA]</scope>
</reference>
<evidence type="ECO:0000313" key="1">
    <source>
        <dbReference type="EMBL" id="VVC42320.1"/>
    </source>
</evidence>
<sequence>MSYIKPAKHDKIKVNNNTHNNIRMSKKQYSMTIDKSEIMQDFNVTHTEAALRLLKNNTAAGTDSVLPEFVTHLGPKSKWFMGSFGEDQYANRGGSTRYINCCEQSKYFHY</sequence>
<accession>A0A5E4NLF3</accession>
<keyword evidence="2" id="KW-1185">Reference proteome</keyword>
<gene>
    <name evidence="1" type="ORF">CINCED_3A010598</name>
</gene>